<evidence type="ECO:0000256" key="3">
    <source>
        <dbReference type="ARBA" id="ARBA00022989"/>
    </source>
</evidence>
<dbReference type="Proteomes" id="UP000827892">
    <property type="component" value="Chromosome I"/>
</dbReference>
<dbReference type="InterPro" id="IPR028082">
    <property type="entry name" value="Peripla_BP_I"/>
</dbReference>
<keyword evidence="5" id="KW-0732">Signal</keyword>
<accession>A0AAE9DSH6</accession>
<dbReference type="Gene3D" id="3.40.50.2300">
    <property type="match status" value="2"/>
</dbReference>
<evidence type="ECO:0000256" key="4">
    <source>
        <dbReference type="ARBA" id="ARBA00023136"/>
    </source>
</evidence>
<name>A0AAE9DSH6_CAEBR</name>
<evidence type="ECO:0000256" key="5">
    <source>
        <dbReference type="SAM" id="SignalP"/>
    </source>
</evidence>
<reference evidence="7 8" key="1">
    <citation type="submission" date="2022-05" db="EMBL/GenBank/DDBJ databases">
        <title>Chromosome-level reference genomes for two strains of Caenorhabditis briggsae: an improved platform for comparative genomics.</title>
        <authorList>
            <person name="Stevens L."/>
            <person name="Andersen E.C."/>
        </authorList>
    </citation>
    <scope>NUCLEOTIDE SEQUENCE [LARGE SCALE GENOMIC DNA]</scope>
    <source>
        <strain evidence="7">QX1410_ONT</strain>
        <tissue evidence="7">Whole-organism</tissue>
    </source>
</reference>
<dbReference type="Pfam" id="PF01094">
    <property type="entry name" value="ANF_receptor"/>
    <property type="match status" value="1"/>
</dbReference>
<gene>
    <name evidence="7" type="ORF">L3Y34_014356</name>
</gene>
<dbReference type="PANTHER" id="PTHR44755">
    <property type="entry name" value="NATRIURETIC PEPTIDE RECEPTOR 3-RELATED"/>
    <property type="match status" value="1"/>
</dbReference>
<evidence type="ECO:0000259" key="6">
    <source>
        <dbReference type="Pfam" id="PF01094"/>
    </source>
</evidence>
<evidence type="ECO:0000313" key="8">
    <source>
        <dbReference type="Proteomes" id="UP000827892"/>
    </source>
</evidence>
<dbReference type="InterPro" id="IPR052612">
    <property type="entry name" value="ANP_Clearance_Receptor"/>
</dbReference>
<dbReference type="SUPFAM" id="SSF53822">
    <property type="entry name" value="Periplasmic binding protein-like I"/>
    <property type="match status" value="2"/>
</dbReference>
<organism evidence="7 8">
    <name type="scientific">Caenorhabditis briggsae</name>
    <dbReference type="NCBI Taxonomy" id="6238"/>
    <lineage>
        <taxon>Eukaryota</taxon>
        <taxon>Metazoa</taxon>
        <taxon>Ecdysozoa</taxon>
        <taxon>Nematoda</taxon>
        <taxon>Chromadorea</taxon>
        <taxon>Rhabditida</taxon>
        <taxon>Rhabditina</taxon>
        <taxon>Rhabditomorpha</taxon>
        <taxon>Rhabditoidea</taxon>
        <taxon>Rhabditidae</taxon>
        <taxon>Peloderinae</taxon>
        <taxon>Caenorhabditis</taxon>
    </lineage>
</organism>
<feature type="domain" description="Receptor ligand binding region" evidence="6">
    <location>
        <begin position="78"/>
        <end position="199"/>
    </location>
</feature>
<dbReference type="InterPro" id="IPR001828">
    <property type="entry name" value="ANF_lig-bd_rcpt"/>
</dbReference>
<dbReference type="FunFam" id="3.40.50.2300:FF:001122">
    <property type="match status" value="1"/>
</dbReference>
<sequence length="589" mass="67491">MWINYARTFIYNHSVLHVLLLVLLHTALVGGGKPGRQQFEEISAEHPIHLVIPLPEDDSFSFGKNPFYFSSHKVKPLADLALERVYNESILPNNSINLIYRDSKLSDAIGPNVAVEQLLLKEIDCIIGYAYGYALAPVARMSPYWKNGIPIITPIGLTMSLDDKKEYQLMTRINSPYKVVASAVGELFKNYQWKRHIFMFHHAKSPSVAVGECFLLMASLQHPLRKIIEMQHNFFTFNEESSANLTRAERHQQFVQYLQASSYMANVNHPRECTYEAMLRWLTRLSCILLHLLILRQPANVQTDFVEDVGAVNQPHIPPPPPPFPFNVIVILPKKESIYDNFGMTLQKAMPVIDIAVQDVVERQKYLPPGWINLTYWDSKLYEDILLAERHATVGVIQAYCEHRLDAILGFADNYGLATVTKVTAGLNGGIPILTTSGMPSLLNSKKEYPFLTRMQGSYRLLADSMYQLIAYHDDDAISQNNSSLNYLNLIFFYHDKRRAVNRVITQDESQETGATSSHCYFSLYAIKRYFTEKSKTFKREWALNTPQFPFDEDLVIERETFKQWLREISMQSNGCSRHSSRARPHVPS</sequence>
<feature type="chain" id="PRO_5042291074" description="Receptor ligand binding region domain-containing protein" evidence="5">
    <location>
        <begin position="32"/>
        <end position="589"/>
    </location>
</feature>
<evidence type="ECO:0000313" key="7">
    <source>
        <dbReference type="EMBL" id="ULU09936.1"/>
    </source>
</evidence>
<comment type="subcellular location">
    <subcellularLocation>
        <location evidence="1">Membrane</location>
    </subcellularLocation>
</comment>
<dbReference type="GO" id="GO:0016020">
    <property type="term" value="C:membrane"/>
    <property type="evidence" value="ECO:0007669"/>
    <property type="project" value="UniProtKB-SubCell"/>
</dbReference>
<keyword evidence="2" id="KW-0812">Transmembrane</keyword>
<proteinExistence type="predicted"/>
<dbReference type="PANTHER" id="PTHR44755:SF10">
    <property type="entry name" value="RECEPTOR LIGAND BINDING REGION DOMAIN-CONTAINING PROTEIN"/>
    <property type="match status" value="1"/>
</dbReference>
<evidence type="ECO:0000256" key="1">
    <source>
        <dbReference type="ARBA" id="ARBA00004370"/>
    </source>
</evidence>
<keyword evidence="4" id="KW-0472">Membrane</keyword>
<feature type="signal peptide" evidence="5">
    <location>
        <begin position="1"/>
        <end position="31"/>
    </location>
</feature>
<keyword evidence="3" id="KW-1133">Transmembrane helix</keyword>
<evidence type="ECO:0000256" key="2">
    <source>
        <dbReference type="ARBA" id="ARBA00022692"/>
    </source>
</evidence>
<dbReference type="AlphaFoldDB" id="A0AAE9DSH6"/>
<dbReference type="EMBL" id="CP090891">
    <property type="protein sequence ID" value="ULU09936.1"/>
    <property type="molecule type" value="Genomic_DNA"/>
</dbReference>
<protein>
    <recommendedName>
        <fullName evidence="6">Receptor ligand binding region domain-containing protein</fullName>
    </recommendedName>
</protein>